<reference evidence="2" key="1">
    <citation type="journal article" date="2014" name="Proc. Natl. Acad. Sci. U.S.A.">
        <title>Extensive sampling of basidiomycete genomes demonstrates inadequacy of the white-rot/brown-rot paradigm for wood decay fungi.</title>
        <authorList>
            <person name="Riley R."/>
            <person name="Salamov A.A."/>
            <person name="Brown D.W."/>
            <person name="Nagy L.G."/>
            <person name="Floudas D."/>
            <person name="Held B.W."/>
            <person name="Levasseur A."/>
            <person name="Lombard V."/>
            <person name="Morin E."/>
            <person name="Otillar R."/>
            <person name="Lindquist E.A."/>
            <person name="Sun H."/>
            <person name="LaButti K.M."/>
            <person name="Schmutz J."/>
            <person name="Jabbour D."/>
            <person name="Luo H."/>
            <person name="Baker S.E."/>
            <person name="Pisabarro A.G."/>
            <person name="Walton J.D."/>
            <person name="Blanchette R.A."/>
            <person name="Henrissat B."/>
            <person name="Martin F."/>
            <person name="Cullen D."/>
            <person name="Hibbett D.S."/>
            <person name="Grigoriev I.V."/>
        </authorList>
    </citation>
    <scope>NUCLEOTIDE SEQUENCE [LARGE SCALE GENOMIC DNA]</scope>
    <source>
        <strain evidence="2">CBS 339.88</strain>
    </source>
</reference>
<evidence type="ECO:0000313" key="1">
    <source>
        <dbReference type="EMBL" id="KDR74696.1"/>
    </source>
</evidence>
<dbReference type="AlphaFoldDB" id="A0A067SUX5"/>
<protein>
    <submittedName>
        <fullName evidence="1">Uncharacterized protein</fullName>
    </submittedName>
</protein>
<proteinExistence type="predicted"/>
<evidence type="ECO:0000313" key="2">
    <source>
        <dbReference type="Proteomes" id="UP000027222"/>
    </source>
</evidence>
<dbReference type="HOGENOM" id="CLU_165644_0_0_1"/>
<keyword evidence="2" id="KW-1185">Reference proteome</keyword>
<accession>A0A067SUX5</accession>
<organism evidence="1 2">
    <name type="scientific">Galerina marginata (strain CBS 339.88)</name>
    <dbReference type="NCBI Taxonomy" id="685588"/>
    <lineage>
        <taxon>Eukaryota</taxon>
        <taxon>Fungi</taxon>
        <taxon>Dikarya</taxon>
        <taxon>Basidiomycota</taxon>
        <taxon>Agaricomycotina</taxon>
        <taxon>Agaricomycetes</taxon>
        <taxon>Agaricomycetidae</taxon>
        <taxon>Agaricales</taxon>
        <taxon>Agaricineae</taxon>
        <taxon>Strophariaceae</taxon>
        <taxon>Galerina</taxon>
    </lineage>
</organism>
<feature type="non-terminal residue" evidence="1">
    <location>
        <position position="1"/>
    </location>
</feature>
<dbReference type="EMBL" id="KL142382">
    <property type="protein sequence ID" value="KDR74696.1"/>
    <property type="molecule type" value="Genomic_DNA"/>
</dbReference>
<gene>
    <name evidence="1" type="ORF">GALMADRAFT_70427</name>
</gene>
<name>A0A067SUX5_GALM3</name>
<dbReference type="Proteomes" id="UP000027222">
    <property type="component" value="Unassembled WGS sequence"/>
</dbReference>
<dbReference type="OrthoDB" id="2953545at2759"/>
<sequence length="121" mass="13538">KLEGKHEADCLLCGEKLYIKDMRRYVGNHLLHNLREVEDRSLREGIEIGADPCGWCGLGGCKTQLTKKQVRNKLTAVIFSSCRYHYQKMVYSKAAVLTTTNNCSNVPMHCPTCPPGVNGQP</sequence>